<evidence type="ECO:0000313" key="5">
    <source>
        <dbReference type="Proteomes" id="UP000253551"/>
    </source>
</evidence>
<evidence type="ECO:0000256" key="2">
    <source>
        <dbReference type="SAM" id="MobiDB-lite"/>
    </source>
</evidence>
<dbReference type="AlphaFoldDB" id="A0A367KTD3"/>
<dbReference type="GO" id="GO:0005739">
    <property type="term" value="C:mitochondrion"/>
    <property type="evidence" value="ECO:0007669"/>
    <property type="project" value="TreeGrafter"/>
</dbReference>
<name>A0A367KTD3_RHIST</name>
<feature type="region of interest" description="Disordered" evidence="2">
    <location>
        <begin position="160"/>
        <end position="179"/>
    </location>
</feature>
<dbReference type="OrthoDB" id="2149224at2759"/>
<dbReference type="Proteomes" id="UP000253551">
    <property type="component" value="Unassembled WGS sequence"/>
</dbReference>
<comment type="caution">
    <text evidence="4">The sequence shown here is derived from an EMBL/GenBank/DDBJ whole genome shotgun (WGS) entry which is preliminary data.</text>
</comment>
<dbReference type="PANTHER" id="PTHR28190">
    <property type="entry name" value="NUCLEAR MIGRATION PROTEIN NUM1"/>
    <property type="match status" value="1"/>
</dbReference>
<dbReference type="EMBL" id="PJQM01000384">
    <property type="protein sequence ID" value="RCI05455.1"/>
    <property type="molecule type" value="Genomic_DNA"/>
</dbReference>
<dbReference type="InterPro" id="IPR001849">
    <property type="entry name" value="PH_domain"/>
</dbReference>
<proteinExistence type="predicted"/>
<feature type="domain" description="PH" evidence="3">
    <location>
        <begin position="253"/>
        <end position="359"/>
    </location>
</feature>
<gene>
    <name evidence="4" type="ORF">CU098_012975</name>
</gene>
<dbReference type="GO" id="GO:0000226">
    <property type="term" value="P:microtubule cytoskeleton organization"/>
    <property type="evidence" value="ECO:0007669"/>
    <property type="project" value="TreeGrafter"/>
</dbReference>
<feature type="coiled-coil region" evidence="1">
    <location>
        <begin position="34"/>
        <end position="110"/>
    </location>
</feature>
<protein>
    <recommendedName>
        <fullName evidence="3">PH domain-containing protein</fullName>
    </recommendedName>
</protein>
<reference evidence="4 5" key="1">
    <citation type="journal article" date="2018" name="G3 (Bethesda)">
        <title>Phylogenetic and Phylogenomic Definition of Rhizopus Species.</title>
        <authorList>
            <person name="Gryganskyi A.P."/>
            <person name="Golan J."/>
            <person name="Dolatabadi S."/>
            <person name="Mondo S."/>
            <person name="Robb S."/>
            <person name="Idnurm A."/>
            <person name="Muszewska A."/>
            <person name="Steczkiewicz K."/>
            <person name="Masonjones S."/>
            <person name="Liao H.L."/>
            <person name="Gajdeczka M.T."/>
            <person name="Anike F."/>
            <person name="Vuek A."/>
            <person name="Anishchenko I.M."/>
            <person name="Voigt K."/>
            <person name="de Hoog G.S."/>
            <person name="Smith M.E."/>
            <person name="Heitman J."/>
            <person name="Vilgalys R."/>
            <person name="Stajich J.E."/>
        </authorList>
    </citation>
    <scope>NUCLEOTIDE SEQUENCE [LARGE SCALE GENOMIC DNA]</scope>
    <source>
        <strain evidence="4 5">LSU 92-RS-03</strain>
    </source>
</reference>
<keyword evidence="5" id="KW-1185">Reference proteome</keyword>
<organism evidence="4 5">
    <name type="scientific">Rhizopus stolonifer</name>
    <name type="common">Rhizopus nigricans</name>
    <dbReference type="NCBI Taxonomy" id="4846"/>
    <lineage>
        <taxon>Eukaryota</taxon>
        <taxon>Fungi</taxon>
        <taxon>Fungi incertae sedis</taxon>
        <taxon>Mucoromycota</taxon>
        <taxon>Mucoromycotina</taxon>
        <taxon>Mucoromycetes</taxon>
        <taxon>Mucorales</taxon>
        <taxon>Mucorineae</taxon>
        <taxon>Rhizopodaceae</taxon>
        <taxon>Rhizopus</taxon>
    </lineage>
</organism>
<dbReference type="GO" id="GO:0032065">
    <property type="term" value="P:maintenance of protein location in cell cortex"/>
    <property type="evidence" value="ECO:0007669"/>
    <property type="project" value="InterPro"/>
</dbReference>
<dbReference type="InterPro" id="IPR053005">
    <property type="entry name" value="Nuclear_Pos-Cytoskel_Interact"/>
</dbReference>
<dbReference type="STRING" id="4846.A0A367KTD3"/>
<dbReference type="InterPro" id="IPR024774">
    <property type="entry name" value="PH_dom-Mcp5-type"/>
</dbReference>
<keyword evidence="1" id="KW-0175">Coiled coil</keyword>
<sequence>MTVSSDIPNNDYYRTDSSDIELATEIGQGLLSEIRRMQIILQKRQESLIQLEKERTDNQQHIADLIKELRLKNDTEERLKEEIYNLELTKQSLSHQIQQLSLTVSQAQMEETRREKQEGLIHQKLESFKESQIKWQEAQAEYESKLALLNESIAKLRNENQSARSRLENSEVSDKEEGDLKADFQNDMHIEQSQDMQDDSNPTEPINNIVPPHTALEKASLNEDHNKALDSMQHLWSESALVRFEAHHKEIMHTMAGERLYKFSTSYVKWSSSSKRHLRFFWIHPYTRTLYWSEHEPGLQHDIYKAKSVQIETFSIDPLNQENSIPIIIINSSTKSIKIQCTNEDSHEQWTKSLRRLVVEVKSVIPDNLKRKSLSLFLRAESKK</sequence>
<dbReference type="GO" id="GO:0005543">
    <property type="term" value="F:phospholipid binding"/>
    <property type="evidence" value="ECO:0007669"/>
    <property type="project" value="InterPro"/>
</dbReference>
<dbReference type="PANTHER" id="PTHR28190:SF1">
    <property type="entry name" value="NUCLEAR MIGRATION PROTEIN NUM1"/>
    <property type="match status" value="1"/>
</dbReference>
<evidence type="ECO:0000259" key="3">
    <source>
        <dbReference type="PROSITE" id="PS50003"/>
    </source>
</evidence>
<dbReference type="PROSITE" id="PS50003">
    <property type="entry name" value="PH_DOMAIN"/>
    <property type="match status" value="1"/>
</dbReference>
<evidence type="ECO:0000256" key="1">
    <source>
        <dbReference type="SAM" id="Coils"/>
    </source>
</evidence>
<dbReference type="GO" id="GO:0005938">
    <property type="term" value="C:cell cortex"/>
    <property type="evidence" value="ECO:0007669"/>
    <property type="project" value="InterPro"/>
</dbReference>
<dbReference type="SUPFAM" id="SSF50729">
    <property type="entry name" value="PH domain-like"/>
    <property type="match status" value="1"/>
</dbReference>
<accession>A0A367KTD3</accession>
<evidence type="ECO:0000313" key="4">
    <source>
        <dbReference type="EMBL" id="RCI05455.1"/>
    </source>
</evidence>
<feature type="compositionally biased region" description="Basic and acidic residues" evidence="2">
    <location>
        <begin position="165"/>
        <end position="179"/>
    </location>
</feature>
<dbReference type="Pfam" id="PF12814">
    <property type="entry name" value="Mcp5_PH"/>
    <property type="match status" value="1"/>
</dbReference>
<dbReference type="GO" id="GO:0015631">
    <property type="term" value="F:tubulin binding"/>
    <property type="evidence" value="ECO:0007669"/>
    <property type="project" value="TreeGrafter"/>
</dbReference>